<feature type="compositionally biased region" description="Basic and acidic residues" evidence="2">
    <location>
        <begin position="2213"/>
        <end position="2225"/>
    </location>
</feature>
<protein>
    <recommendedName>
        <fullName evidence="3">MGA conserved domain-containing protein</fullName>
    </recommendedName>
</protein>
<feature type="domain" description="MGA conserved" evidence="3">
    <location>
        <begin position="1116"/>
        <end position="1160"/>
    </location>
</feature>
<accession>A0AAN8IXV5</accession>
<dbReference type="EMBL" id="JAZGQO010000016">
    <property type="protein sequence ID" value="KAK6168540.1"/>
    <property type="molecule type" value="Genomic_DNA"/>
</dbReference>
<feature type="compositionally biased region" description="Basic and acidic residues" evidence="2">
    <location>
        <begin position="632"/>
        <end position="647"/>
    </location>
</feature>
<feature type="compositionally biased region" description="Polar residues" evidence="2">
    <location>
        <begin position="183"/>
        <end position="193"/>
    </location>
</feature>
<keyword evidence="5" id="KW-1185">Reference proteome</keyword>
<feature type="compositionally biased region" description="Basic and acidic residues" evidence="2">
    <location>
        <begin position="239"/>
        <end position="251"/>
    </location>
</feature>
<evidence type="ECO:0000313" key="5">
    <source>
        <dbReference type="Proteomes" id="UP001347796"/>
    </source>
</evidence>
<dbReference type="InterPro" id="IPR032060">
    <property type="entry name" value="MGA_dom"/>
</dbReference>
<feature type="region of interest" description="Disordered" evidence="2">
    <location>
        <begin position="2189"/>
        <end position="2225"/>
    </location>
</feature>
<dbReference type="Proteomes" id="UP001347796">
    <property type="component" value="Unassembled WGS sequence"/>
</dbReference>
<feature type="compositionally biased region" description="Basic and acidic residues" evidence="2">
    <location>
        <begin position="7"/>
        <end position="19"/>
    </location>
</feature>
<feature type="compositionally biased region" description="Basic residues" evidence="2">
    <location>
        <begin position="1734"/>
        <end position="1744"/>
    </location>
</feature>
<evidence type="ECO:0000313" key="4">
    <source>
        <dbReference type="EMBL" id="KAK6168540.1"/>
    </source>
</evidence>
<feature type="region of interest" description="Disordered" evidence="2">
    <location>
        <begin position="1287"/>
        <end position="1320"/>
    </location>
</feature>
<dbReference type="Gene3D" id="4.10.280.10">
    <property type="entry name" value="Helix-loop-helix DNA-binding domain"/>
    <property type="match status" value="1"/>
</dbReference>
<organism evidence="4 5">
    <name type="scientific">Patella caerulea</name>
    <name type="common">Rayed Mediterranean limpet</name>
    <dbReference type="NCBI Taxonomy" id="87958"/>
    <lineage>
        <taxon>Eukaryota</taxon>
        <taxon>Metazoa</taxon>
        <taxon>Spiralia</taxon>
        <taxon>Lophotrochozoa</taxon>
        <taxon>Mollusca</taxon>
        <taxon>Gastropoda</taxon>
        <taxon>Patellogastropoda</taxon>
        <taxon>Patelloidea</taxon>
        <taxon>Patellidae</taxon>
        <taxon>Patella</taxon>
    </lineage>
</organism>
<feature type="region of interest" description="Disordered" evidence="2">
    <location>
        <begin position="1836"/>
        <end position="1856"/>
    </location>
</feature>
<feature type="region of interest" description="Disordered" evidence="2">
    <location>
        <begin position="1886"/>
        <end position="1912"/>
    </location>
</feature>
<feature type="compositionally biased region" description="Basic residues" evidence="2">
    <location>
        <begin position="155"/>
        <end position="166"/>
    </location>
</feature>
<feature type="region of interest" description="Disordered" evidence="2">
    <location>
        <begin position="1"/>
        <end position="311"/>
    </location>
</feature>
<dbReference type="InterPro" id="IPR036638">
    <property type="entry name" value="HLH_DNA-bd_sf"/>
</dbReference>
<proteinExistence type="predicted"/>
<dbReference type="Pfam" id="PF16059">
    <property type="entry name" value="MGA_dom"/>
    <property type="match status" value="1"/>
</dbReference>
<feature type="region of interest" description="Disordered" evidence="2">
    <location>
        <begin position="1181"/>
        <end position="1259"/>
    </location>
</feature>
<gene>
    <name evidence="4" type="ORF">SNE40_021052</name>
</gene>
<evidence type="ECO:0000259" key="3">
    <source>
        <dbReference type="Pfam" id="PF16059"/>
    </source>
</evidence>
<comment type="caution">
    <text evidence="4">The sequence shown here is derived from an EMBL/GenBank/DDBJ whole genome shotgun (WGS) entry which is preliminary data.</text>
</comment>
<sequence length="2513" mass="280349">MARTKKKELQKVKEAEAKCNRSRPSLDCLPNNNNIEQTWNRPFSHDSSSFSQTSTTCGDHGKPNTGFDEAVKTPTEINLASLTLHTSSSDTVPILVVDRGQSEHMNTDRASPPILRKSSSMPTSPSEKLSPTKLSKRKSLSPRLSPRKIAQSPQNRKRSPRKKPKSPKNIFEKFESETDSQAESDSGVPSASCSPKDKSKNKSRNVEMSFDVSALRKLTGTKSKSDSKNGNSQVATCPKSERPPKSTEKQKVSPRQSPKSKETEIPSKKRIRSPKLLTDDMILLPLVDHRKPRTSPKLDKTKTQSSPVMETVESQVTSAVRSLNFTEDLLPTTKDDQNKNENNNCSSSVSEICVKSDIPKGSCEIEQKESLSTSATNSSMKRLLDSAKRRHKQKNHQLLQLIQRINKQLQSSSQFTNLDKDSKGNESDSSIELTFKEIEIDESSDETLPAVDSPEADVTAGSCEKKDIKSDCVNLDEPSTSAQRPPVDFLLTKFIGDYVIPKPCDDSLSVIGQSSTVLPSNNQPETPSIQVDIELNKCIESTFVPVETPCSTSVTTTDFSDKLSSSQDAVNNILKSLNVRNTPPLDMDQPILNDEKSIEESCDQPSSSNIDFIKIYKESPKGKRYGTPSNNHENEISPRSKKVQETKDPLPISILSRHEKKQSPTKTSAFFSIELEDFLSDPKNRIIGKCADPLDSSLNTTVSPVDKTEQKNHYELYEPDFDEIDGALFLSFATEEALQAHVSVEAKTKWDKDTNTFLGISRILEVQKNELNESHDLIETSTPNSAGKLKTLRGQHMRWRKYQRMLHKELEAIFHPEIQEKSLAFPEKTKDITKIKGWKKKYIDQSSPVYGSKSKKKKNQTATLSDNYFQDYNNYWSDNEEPIVLNSSGSEVEYDEDDEDLPMVAEYTEALVPPLPEIPLMSRLARKIFIKKMGYSEEDELILLKLGGRRINRIIGKLGKDDSMMAPEDDDPTKEKVKKKRIRRRRQDLSLALSEIMVSDALDAFQLPNNDRQDNCDVELLDDDEEVVVVGTSKDRTKSVSIDEQEVVQVQVKPVDDADIQFLEDSNSVSSQQDGDVNNECDNKPVCDKPGCRYSCICHLCNLTSLLEPEINDQPTVCEKEYCRLGCICDSLGHNVPDPKNLPHCGKAKCMLECVCEKEKLSSATNEKRLSVELEEGEIPPLSISSPAPIIPNNKERIKKGRRSKTPVTLENSNKKPRKSKNSDKPVEPEQFTTEVEEIENGDGKSKRQKKRTERFSNLPKRESTYRVAKNLDAVNRKAMMVYSVSEVYSEQKTRKRKSQVSEDGTTDISPSGKGNGPEVVIERDDVDENEFAEFTFKPVKKRSRKDSLEPRLDDSEISTLETMQESVEEAGCELRKVLTMDLPLGSSKLHAQLRPQQPLSTTSAQDFTPAANLNLPKTAIKEELLNLNLSDKEKHRLQYNIELERQLLKEQLLQKQPTGFHKQGQNFSTEQGVDLSAKKVSDRKWHTQMVCLKPNPRLGTDAENGKETEDEIKLLEFIANCNWDTAKPQILSKVAQCLRPRVYPSTRRMLVGDFLVEILPKADKPPLIPPELKTKLPNMMYSIRIKVTCREEFYQQVMKTQSSVTSQPVITPIPSPATISCSKPILSVPVPVLSKNHSSPFPSAISTTPCSIATSAGGISAFSRLQISQPGHNMISRSYSHNEGIRQSNFPKCSSEVVDLTLEEGEINHELVITKKKKRKNKPDKQDQQEVSRKKKKLKKNKQKPTEKPEKSSVPLSSAGGQTPLLGTLKVLQVAGASAPLLKLVTAPGITSNPRSTKDLIAVPIQISPQLNPTITAALKSGRATTPKHLAVPRKPRPFIEKNPSPPTSPIDFSLPKVSAENNGYKSKDVLCQGSDVPKDVKQVGTMKDSTKNKRSKSKTKTLSPCPHRCKEQHNSEDDYVEIEDLLGDEDSRWSACSENSSLHSSGNDTFLDLAEDDEDTARDMSKYAKMKRERKRRFELSALFVKLKSVVFPNQTGGNEVVQKFRVLNQAQQLIQSELEVESSLKQLLKSEEDKNRELQDTILDIMESMWEEGITQDSITEAVELTDQNIPARLVGRVIDSLQEYSSVRKLQKSMDKEYSLKKSNAEKTNKVKNNKVNKIMNSGNGEILASLLQPVSPAPQCGSMILATLAKLSENSEKQLSDLHENPNEHVVDLVSDESVVSVISSRSQSPLEGVDIHQVTEHDDDDSFKDVNESSKDMEVSPDKLVDSLLISQSVSPPANVHHVVGNISKSPDSNLTCDEQHKKDNFQTNSSKFVDESSLAISEFSIDNDNVQNSDAQQIPSDTNMQNCQQQQNETNREDEKESASDKDFRVKHSMDDNERLCVQSSVLGDENVNNQCDLLDLIDKSLPGNLELYEDISVDSADDSDNTISAKVKSNNVRKCGSGAAVAGYIDISSDKCDVGTEQKTNSSKSICDSVPRLNSKTELEMNSDTMFNLNNAKTPLSTLNINQSDASALIPCNVEHVSNSSNTQGVNFVDCSFDVPVLKIT</sequence>
<reference evidence="4 5" key="1">
    <citation type="submission" date="2024-01" db="EMBL/GenBank/DDBJ databases">
        <title>The genome of the rayed Mediterranean limpet Patella caerulea (Linnaeus, 1758).</title>
        <authorList>
            <person name="Anh-Thu Weber A."/>
            <person name="Halstead-Nussloch G."/>
        </authorList>
    </citation>
    <scope>NUCLEOTIDE SEQUENCE [LARGE SCALE GENOMIC DNA]</scope>
    <source>
        <strain evidence="4">AATW-2023a</strain>
        <tissue evidence="4">Whole specimen</tissue>
    </source>
</reference>
<feature type="compositionally biased region" description="Polar residues" evidence="2">
    <location>
        <begin position="117"/>
        <end position="127"/>
    </location>
</feature>
<feature type="compositionally biased region" description="Low complexity" evidence="2">
    <location>
        <begin position="1181"/>
        <end position="1192"/>
    </location>
</feature>
<feature type="compositionally biased region" description="Polar residues" evidence="2">
    <location>
        <begin position="30"/>
        <end position="41"/>
    </location>
</feature>
<feature type="coiled-coil region" evidence="1">
    <location>
        <begin position="2024"/>
        <end position="2051"/>
    </location>
</feature>
<evidence type="ECO:0000256" key="1">
    <source>
        <dbReference type="SAM" id="Coils"/>
    </source>
</evidence>
<feature type="compositionally biased region" description="Basic and acidic residues" evidence="2">
    <location>
        <begin position="1724"/>
        <end position="1733"/>
    </location>
</feature>
<keyword evidence="1" id="KW-0175">Coiled coil</keyword>
<feature type="compositionally biased region" description="Low complexity" evidence="2">
    <location>
        <begin position="45"/>
        <end position="56"/>
    </location>
</feature>
<evidence type="ECO:0000256" key="2">
    <source>
        <dbReference type="SAM" id="MobiDB-lite"/>
    </source>
</evidence>
<dbReference type="SUPFAM" id="SSF47459">
    <property type="entry name" value="HLH, helix-loop-helix DNA-binding domain"/>
    <property type="match status" value="1"/>
</dbReference>
<name>A0AAN8IXV5_PATCE</name>
<feature type="region of interest" description="Disordered" evidence="2">
    <location>
        <begin position="1714"/>
        <end position="1763"/>
    </location>
</feature>
<dbReference type="GO" id="GO:0046983">
    <property type="term" value="F:protein dimerization activity"/>
    <property type="evidence" value="ECO:0007669"/>
    <property type="project" value="InterPro"/>
</dbReference>
<feature type="region of interest" description="Disordered" evidence="2">
    <location>
        <begin position="621"/>
        <end position="647"/>
    </location>
</feature>
<feature type="compositionally biased region" description="Polar residues" evidence="2">
    <location>
        <begin position="75"/>
        <end position="91"/>
    </location>
</feature>